<keyword evidence="6" id="KW-0813">Transport</keyword>
<keyword evidence="10 18" id="KW-1278">Translocase</keyword>
<evidence type="ECO:0000256" key="8">
    <source>
        <dbReference type="ARBA" id="ARBA00022692"/>
    </source>
</evidence>
<evidence type="ECO:0000313" key="20">
    <source>
        <dbReference type="EMBL" id="AML26795.1"/>
    </source>
</evidence>
<evidence type="ECO:0000256" key="13">
    <source>
        <dbReference type="ARBA" id="ARBA00023027"/>
    </source>
</evidence>
<evidence type="ECO:0000256" key="16">
    <source>
        <dbReference type="ARBA" id="ARBA00023136"/>
    </source>
</evidence>
<evidence type="ECO:0000256" key="3">
    <source>
        <dbReference type="ARBA" id="ARBA00007012"/>
    </source>
</evidence>
<evidence type="ECO:0000256" key="12">
    <source>
        <dbReference type="ARBA" id="ARBA00022989"/>
    </source>
</evidence>
<feature type="transmembrane region" description="Helical" evidence="18">
    <location>
        <begin position="218"/>
        <end position="241"/>
    </location>
</feature>
<sequence length="321" mass="38141">MFFFLMFLGIFMVISSCSWLAMWIGLEINLLAIIPLMNNKFMQFTESSFKYFMTQALASSILLFSMILLTKYSMNIYFIMFNSAIFMKMGATPFHFWLPEVMEGLNWNMNYLLMTMQKIAPFNMIFMNNTLFLYLIIIFSMLTSGILGINQISLKKIMAYSSINHIGWMLASLLTSKLIWMFYFLTYSLINLNLVMIFKKFNIFSLIQMFNIFNQNFFMKLIYIFNFFSLAGLPPFLGFLPKWLTIQFLLPNFIMLSIFMVMLTLMTMFFYLKFSLPFFLINFMKTNYKMNFQMKKNFSIYLINTLSLILLIIISMLTNFL</sequence>
<keyword evidence="15 18" id="KW-0496">Mitochondrion</keyword>
<dbReference type="PANTHER" id="PTHR46552:SF1">
    <property type="entry name" value="NADH-UBIQUINONE OXIDOREDUCTASE CHAIN 2"/>
    <property type="match status" value="1"/>
</dbReference>
<evidence type="ECO:0000256" key="7">
    <source>
        <dbReference type="ARBA" id="ARBA00022660"/>
    </source>
</evidence>
<feature type="transmembrane region" description="Helical" evidence="18">
    <location>
        <begin position="7"/>
        <end position="37"/>
    </location>
</feature>
<dbReference type="Pfam" id="PF00361">
    <property type="entry name" value="Proton_antipo_M"/>
    <property type="match status" value="1"/>
</dbReference>
<dbReference type="GO" id="GO:0006120">
    <property type="term" value="P:mitochondrial electron transport, NADH to ubiquinone"/>
    <property type="evidence" value="ECO:0007669"/>
    <property type="project" value="InterPro"/>
</dbReference>
<evidence type="ECO:0000256" key="15">
    <source>
        <dbReference type="ARBA" id="ARBA00023128"/>
    </source>
</evidence>
<dbReference type="InterPro" id="IPR050175">
    <property type="entry name" value="Complex_I_Subunit_2"/>
</dbReference>
<keyword evidence="16 18" id="KW-0472">Membrane</keyword>
<keyword evidence="11 18" id="KW-0249">Electron transport</keyword>
<protein>
    <recommendedName>
        <fullName evidence="5 18">NADH-ubiquinone oxidoreductase chain 2</fullName>
        <ecNumber evidence="4 18">7.1.1.2</ecNumber>
    </recommendedName>
</protein>
<dbReference type="InterPro" id="IPR001750">
    <property type="entry name" value="ND/Mrp_TM"/>
</dbReference>
<keyword evidence="9 18" id="KW-0999">Mitochondrion inner membrane</keyword>
<evidence type="ECO:0000256" key="17">
    <source>
        <dbReference type="ARBA" id="ARBA00049551"/>
    </source>
</evidence>
<proteinExistence type="inferred from homology"/>
<dbReference type="EC" id="7.1.1.2" evidence="4 18"/>
<evidence type="ECO:0000259" key="19">
    <source>
        <dbReference type="Pfam" id="PF00361"/>
    </source>
</evidence>
<geneLocation type="mitochondrion" evidence="20"/>
<evidence type="ECO:0000256" key="2">
    <source>
        <dbReference type="ARBA" id="ARBA00004448"/>
    </source>
</evidence>
<accession>A0A126TES7</accession>
<organism evidence="20">
    <name type="scientific">Leiodidae sp. BMNH 1274772</name>
    <dbReference type="NCBI Taxonomy" id="1796522"/>
    <lineage>
        <taxon>Eukaryota</taxon>
        <taxon>Metazoa</taxon>
        <taxon>Ecdysozoa</taxon>
        <taxon>Arthropoda</taxon>
        <taxon>Hexapoda</taxon>
        <taxon>Insecta</taxon>
        <taxon>Pterygota</taxon>
        <taxon>Neoptera</taxon>
        <taxon>Endopterygota</taxon>
        <taxon>Coleoptera</taxon>
        <taxon>Polyphaga</taxon>
        <taxon>Staphyliniformia</taxon>
        <taxon>Leiodidae</taxon>
    </lineage>
</organism>
<evidence type="ECO:0000256" key="18">
    <source>
        <dbReference type="RuleBase" id="RU003403"/>
    </source>
</evidence>
<comment type="catalytic activity">
    <reaction evidence="17 18">
        <text>a ubiquinone + NADH + 5 H(+)(in) = a ubiquinol + NAD(+) + 4 H(+)(out)</text>
        <dbReference type="Rhea" id="RHEA:29091"/>
        <dbReference type="Rhea" id="RHEA-COMP:9565"/>
        <dbReference type="Rhea" id="RHEA-COMP:9566"/>
        <dbReference type="ChEBI" id="CHEBI:15378"/>
        <dbReference type="ChEBI" id="CHEBI:16389"/>
        <dbReference type="ChEBI" id="CHEBI:17976"/>
        <dbReference type="ChEBI" id="CHEBI:57540"/>
        <dbReference type="ChEBI" id="CHEBI:57945"/>
        <dbReference type="EC" id="7.1.1.2"/>
    </reaction>
</comment>
<dbReference type="PANTHER" id="PTHR46552">
    <property type="entry name" value="NADH-UBIQUINONE OXIDOREDUCTASE CHAIN 2"/>
    <property type="match status" value="1"/>
</dbReference>
<evidence type="ECO:0000256" key="9">
    <source>
        <dbReference type="ARBA" id="ARBA00022792"/>
    </source>
</evidence>
<keyword evidence="7 18" id="KW-0679">Respiratory chain</keyword>
<evidence type="ECO:0000256" key="4">
    <source>
        <dbReference type="ARBA" id="ARBA00012944"/>
    </source>
</evidence>
<feature type="domain" description="NADH:quinone oxidoreductase/Mrp antiporter transmembrane" evidence="19">
    <location>
        <begin position="17"/>
        <end position="267"/>
    </location>
</feature>
<evidence type="ECO:0000256" key="11">
    <source>
        <dbReference type="ARBA" id="ARBA00022982"/>
    </source>
</evidence>
<comment type="function">
    <text evidence="1">Core subunit of the mitochondrial membrane respiratory chain NADH dehydrogenase (Complex I) that is believed to belong to the minimal assembly required for catalysis. Complex I functions in the transfer of electrons from NADH to the respiratory chain. The immediate electron acceptor for the enzyme is believed to be ubiquinone.</text>
</comment>
<keyword evidence="12 18" id="KW-1133">Transmembrane helix</keyword>
<dbReference type="AlphaFoldDB" id="A0A126TES7"/>
<reference evidence="20" key="1">
    <citation type="submission" date="2015-09" db="EMBL/GenBank/DDBJ databases">
        <title>Capturing the unknown biodiversity of arthropods in tropical forests using metagenomics.</title>
        <authorList>
            <person name="Andujar C."/>
            <person name="Creedy T.J."/>
            <person name="Garner B."/>
            <person name="Canty R."/>
            <person name="Warner H.B."/>
            <person name="Lipecki J."/>
            <person name="Crampton-Platt A."/>
            <person name="Gabrielli M."/>
            <person name="Croydon-Veleslavov I.A."/>
            <person name="Lim J.L."/>
            <person name="Linard B."/>
            <person name="Vogler A."/>
        </authorList>
    </citation>
    <scope>NUCLEOTIDE SEQUENCE</scope>
</reference>
<evidence type="ECO:0000256" key="6">
    <source>
        <dbReference type="ARBA" id="ARBA00022448"/>
    </source>
</evidence>
<name>A0A126TES7_9COLE</name>
<keyword evidence="13 18" id="KW-0520">NAD</keyword>
<comment type="similarity">
    <text evidence="3 18">Belongs to the complex I subunit 2 family.</text>
</comment>
<evidence type="ECO:0000256" key="1">
    <source>
        <dbReference type="ARBA" id="ARBA00003257"/>
    </source>
</evidence>
<dbReference type="EMBL" id="KT696272">
    <property type="protein sequence ID" value="AML26795.1"/>
    <property type="molecule type" value="Genomic_DNA"/>
</dbReference>
<feature type="transmembrane region" description="Helical" evidence="18">
    <location>
        <begin position="301"/>
        <end position="320"/>
    </location>
</feature>
<keyword evidence="14 18" id="KW-0830">Ubiquinone</keyword>
<feature type="transmembrane region" description="Helical" evidence="18">
    <location>
        <begin position="180"/>
        <end position="198"/>
    </location>
</feature>
<dbReference type="GO" id="GO:0008137">
    <property type="term" value="F:NADH dehydrogenase (ubiquinone) activity"/>
    <property type="evidence" value="ECO:0007669"/>
    <property type="project" value="UniProtKB-EC"/>
</dbReference>
<comment type="subcellular location">
    <subcellularLocation>
        <location evidence="2 18">Mitochondrion inner membrane</location>
        <topology evidence="2 18">Multi-pass membrane protein</topology>
    </subcellularLocation>
</comment>
<evidence type="ECO:0000256" key="10">
    <source>
        <dbReference type="ARBA" id="ARBA00022967"/>
    </source>
</evidence>
<gene>
    <name evidence="20" type="primary">ND2</name>
</gene>
<evidence type="ECO:0000256" key="5">
    <source>
        <dbReference type="ARBA" id="ARBA00021008"/>
    </source>
</evidence>
<feature type="transmembrane region" description="Helical" evidence="18">
    <location>
        <begin position="131"/>
        <end position="150"/>
    </location>
</feature>
<keyword evidence="8 18" id="KW-0812">Transmembrane</keyword>
<dbReference type="PRINTS" id="PR01436">
    <property type="entry name" value="NADHDHGNASE2"/>
</dbReference>
<comment type="function">
    <text evidence="18">Core subunit of the mitochondrial membrane respiratory chain NADH dehydrogenase (Complex I) which catalyzes electron transfer from NADH through the respiratory chain, using ubiquinone as an electron acceptor. Essential for the catalytic activity and assembly of complex I.</text>
</comment>
<evidence type="ECO:0000256" key="14">
    <source>
        <dbReference type="ARBA" id="ARBA00023075"/>
    </source>
</evidence>
<feature type="transmembrane region" description="Helical" evidence="18">
    <location>
        <begin position="49"/>
        <end position="69"/>
    </location>
</feature>
<dbReference type="InterPro" id="IPR003917">
    <property type="entry name" value="NADH_UbQ_OxRdtase_chain2"/>
</dbReference>
<dbReference type="GO" id="GO:0005743">
    <property type="term" value="C:mitochondrial inner membrane"/>
    <property type="evidence" value="ECO:0007669"/>
    <property type="project" value="UniProtKB-SubCell"/>
</dbReference>
<feature type="transmembrane region" description="Helical" evidence="18">
    <location>
        <begin position="253"/>
        <end position="280"/>
    </location>
</feature>